<feature type="domain" description="Cation efflux protein transmembrane" evidence="8">
    <location>
        <begin position="238"/>
        <end position="426"/>
    </location>
</feature>
<dbReference type="GO" id="GO:0030003">
    <property type="term" value="P:intracellular monoatomic cation homeostasis"/>
    <property type="evidence" value="ECO:0007669"/>
    <property type="project" value="UniProtKB-ARBA"/>
</dbReference>
<keyword evidence="2" id="KW-0813">Transport</keyword>
<reference evidence="9 10" key="1">
    <citation type="submission" date="2019-10" db="EMBL/GenBank/DDBJ databases">
        <authorList>
            <person name="Palmer J.M."/>
        </authorList>
    </citation>
    <scope>NUCLEOTIDE SEQUENCE [LARGE SCALE GENOMIC DNA]</scope>
    <source>
        <strain evidence="9 10">TWF730</strain>
    </source>
</reference>
<protein>
    <recommendedName>
        <fullName evidence="8">Cation efflux protein transmembrane domain-containing protein</fullName>
    </recommendedName>
</protein>
<dbReference type="Gene3D" id="3.30.70.1350">
    <property type="entry name" value="Cation efflux protein, cytoplasmic domain"/>
    <property type="match status" value="1"/>
</dbReference>
<keyword evidence="3 7" id="KW-0812">Transmembrane</keyword>
<name>A0AAV9V4N7_9PEZI</name>
<organism evidence="9 10">
    <name type="scientific">Orbilia blumenaviensis</name>
    <dbReference type="NCBI Taxonomy" id="1796055"/>
    <lineage>
        <taxon>Eukaryota</taxon>
        <taxon>Fungi</taxon>
        <taxon>Dikarya</taxon>
        <taxon>Ascomycota</taxon>
        <taxon>Pezizomycotina</taxon>
        <taxon>Orbiliomycetes</taxon>
        <taxon>Orbiliales</taxon>
        <taxon>Orbiliaceae</taxon>
        <taxon>Orbilia</taxon>
    </lineage>
</organism>
<keyword evidence="10" id="KW-1185">Reference proteome</keyword>
<accession>A0AAV9V4N7</accession>
<keyword evidence="4 7" id="KW-1133">Transmembrane helix</keyword>
<evidence type="ECO:0000256" key="5">
    <source>
        <dbReference type="ARBA" id="ARBA00023136"/>
    </source>
</evidence>
<evidence type="ECO:0000256" key="1">
    <source>
        <dbReference type="ARBA" id="ARBA00004141"/>
    </source>
</evidence>
<dbReference type="Gene3D" id="1.20.1510.10">
    <property type="entry name" value="Cation efflux protein transmembrane domain"/>
    <property type="match status" value="1"/>
</dbReference>
<evidence type="ECO:0000313" key="10">
    <source>
        <dbReference type="Proteomes" id="UP001373714"/>
    </source>
</evidence>
<evidence type="ECO:0000256" key="2">
    <source>
        <dbReference type="ARBA" id="ARBA00022448"/>
    </source>
</evidence>
<evidence type="ECO:0000256" key="6">
    <source>
        <dbReference type="SAM" id="MobiDB-lite"/>
    </source>
</evidence>
<dbReference type="InterPro" id="IPR036837">
    <property type="entry name" value="Cation_efflux_CTD_sf"/>
</dbReference>
<feature type="transmembrane region" description="Helical" evidence="7">
    <location>
        <begin position="235"/>
        <end position="257"/>
    </location>
</feature>
<evidence type="ECO:0000256" key="3">
    <source>
        <dbReference type="ARBA" id="ARBA00022692"/>
    </source>
</evidence>
<dbReference type="Proteomes" id="UP001373714">
    <property type="component" value="Unassembled WGS sequence"/>
</dbReference>
<dbReference type="FunFam" id="1.20.1510.10:FF:000005">
    <property type="entry name" value="Putative Cation diffusion facilitator 1"/>
    <property type="match status" value="1"/>
</dbReference>
<dbReference type="PANTHER" id="PTHR43840:SF4">
    <property type="entry name" value="CDF DIVALENT METAL CATION TRANSPORTER (EUROFUNG)"/>
    <property type="match status" value="1"/>
</dbReference>
<dbReference type="Pfam" id="PF01545">
    <property type="entry name" value="Cation_efflux"/>
    <property type="match status" value="1"/>
</dbReference>
<comment type="caution">
    <text evidence="9">The sequence shown here is derived from an EMBL/GenBank/DDBJ whole genome shotgun (WGS) entry which is preliminary data.</text>
</comment>
<evidence type="ECO:0000313" key="9">
    <source>
        <dbReference type="EMBL" id="KAK6354263.1"/>
    </source>
</evidence>
<comment type="subcellular location">
    <subcellularLocation>
        <location evidence="1">Membrane</location>
        <topology evidence="1">Multi-pass membrane protein</topology>
    </subcellularLocation>
</comment>
<dbReference type="EMBL" id="JAVHNS010000005">
    <property type="protein sequence ID" value="KAK6354263.1"/>
    <property type="molecule type" value="Genomic_DNA"/>
</dbReference>
<dbReference type="InterPro" id="IPR058533">
    <property type="entry name" value="Cation_efflux_TM"/>
</dbReference>
<dbReference type="InterPro" id="IPR050291">
    <property type="entry name" value="CDF_Transporter"/>
</dbReference>
<keyword evidence="5 7" id="KW-0472">Membrane</keyword>
<proteinExistence type="predicted"/>
<feature type="transmembrane region" description="Helical" evidence="7">
    <location>
        <begin position="263"/>
        <end position="285"/>
    </location>
</feature>
<evidence type="ECO:0000256" key="4">
    <source>
        <dbReference type="ARBA" id="ARBA00022989"/>
    </source>
</evidence>
<feature type="transmembrane region" description="Helical" evidence="7">
    <location>
        <begin position="376"/>
        <end position="394"/>
    </location>
</feature>
<gene>
    <name evidence="9" type="ORF">TWF730_008676</name>
</gene>
<dbReference type="GO" id="GO:0016020">
    <property type="term" value="C:membrane"/>
    <property type="evidence" value="ECO:0007669"/>
    <property type="project" value="UniProtKB-SubCell"/>
</dbReference>
<dbReference type="SUPFAM" id="SSF161111">
    <property type="entry name" value="Cation efflux protein transmembrane domain-like"/>
    <property type="match status" value="1"/>
</dbReference>
<dbReference type="NCBIfam" id="TIGR01297">
    <property type="entry name" value="CDF"/>
    <property type="match status" value="1"/>
</dbReference>
<dbReference type="InterPro" id="IPR027469">
    <property type="entry name" value="Cation_efflux_TMD_sf"/>
</dbReference>
<feature type="transmembrane region" description="Helical" evidence="7">
    <location>
        <begin position="305"/>
        <end position="323"/>
    </location>
</feature>
<dbReference type="GO" id="GO:0008324">
    <property type="term" value="F:monoatomic cation transmembrane transporter activity"/>
    <property type="evidence" value="ECO:0007669"/>
    <property type="project" value="InterPro"/>
</dbReference>
<feature type="transmembrane region" description="Helical" evidence="7">
    <location>
        <begin position="343"/>
        <end position="364"/>
    </location>
</feature>
<dbReference type="GO" id="GO:0098771">
    <property type="term" value="P:inorganic ion homeostasis"/>
    <property type="evidence" value="ECO:0007669"/>
    <property type="project" value="UniProtKB-ARBA"/>
</dbReference>
<feature type="compositionally biased region" description="Acidic residues" evidence="6">
    <location>
        <begin position="178"/>
        <end position="187"/>
    </location>
</feature>
<dbReference type="AlphaFoldDB" id="A0AAV9V4N7"/>
<evidence type="ECO:0000259" key="8">
    <source>
        <dbReference type="Pfam" id="PF01545"/>
    </source>
</evidence>
<feature type="compositionally biased region" description="Polar residues" evidence="6">
    <location>
        <begin position="1"/>
        <end position="11"/>
    </location>
</feature>
<dbReference type="InterPro" id="IPR002524">
    <property type="entry name" value="Cation_efflux"/>
</dbReference>
<feature type="region of interest" description="Disordered" evidence="6">
    <location>
        <begin position="1"/>
        <end position="33"/>
    </location>
</feature>
<evidence type="ECO:0000256" key="7">
    <source>
        <dbReference type="SAM" id="Phobius"/>
    </source>
</evidence>
<dbReference type="PANTHER" id="PTHR43840">
    <property type="entry name" value="MITOCHONDRIAL METAL TRANSPORTER 1-RELATED"/>
    <property type="match status" value="1"/>
</dbReference>
<feature type="region of interest" description="Disordered" evidence="6">
    <location>
        <begin position="174"/>
        <end position="203"/>
    </location>
</feature>
<dbReference type="SUPFAM" id="SSF160240">
    <property type="entry name" value="Cation efflux protein cytoplasmic domain-like"/>
    <property type="match status" value="1"/>
</dbReference>
<sequence length="521" mass="57162">MSEDTSVSAPTSPGGPPRRSFTLPDFPTPRATTPLLPSLLHSPSLASLRQPSTLSLLDTTSATLASYQLPSGSISSLGPDHVHPQNPLRRASLAMSSAALRSQRLVGTNNRRYQWERYRTSSEDLEKIGRKKGGRKLREYYETVNRQIDRYIWVDQLLDSALVPRLVGAYSGGGGTIPEEEGEENGGEENGSATVPKTPLRRRPSFVRKMADEETPLLEGGAGEDGGEDERIVKVAIYVNLAANTILLAGKIAVTLLTSSLSVLASLVDSALDFLSTAIIGLTTYLISRRDAHRYPIGRRRLEPIGVLVFAVIMIVSFIQVAVEAVQRLAGPDHTIIQLSNSAIVIMSVTVGIKGACYLWCRLVKSSSVQALAQDALTDVYFNTFSIFFPLVGYATGQWYLDPLGGLLLSLYVVFSWSKTSLEHIDHLTGSAAPAEDRNLILYVCMRFARCIRKITGVQAYYSGDRINVEVEVVFDEDLSLRDSHDVAEALGWTVESLPFVERCFVHTDYSGENPTTHLER</sequence>